<keyword evidence="2" id="KW-0813">Transport</keyword>
<evidence type="ECO:0000313" key="7">
    <source>
        <dbReference type="Proteomes" id="UP000217033"/>
    </source>
</evidence>
<feature type="domain" description="ABC transporter" evidence="5">
    <location>
        <begin position="19"/>
        <end position="253"/>
    </location>
</feature>
<dbReference type="EMBL" id="NQMN01000002">
    <property type="protein sequence ID" value="PAF54888.1"/>
    <property type="molecule type" value="Genomic_DNA"/>
</dbReference>
<dbReference type="InterPro" id="IPR003439">
    <property type="entry name" value="ABC_transporter-like_ATP-bd"/>
</dbReference>
<dbReference type="SMART" id="SM00382">
    <property type="entry name" value="AAA"/>
    <property type="match status" value="1"/>
</dbReference>
<keyword evidence="4" id="KW-0067">ATP-binding</keyword>
<dbReference type="SUPFAM" id="SSF52540">
    <property type="entry name" value="P-loop containing nucleoside triphosphate hydrolases"/>
    <property type="match status" value="1"/>
</dbReference>
<comment type="similarity">
    <text evidence="1">Belongs to the ABC transporter superfamily.</text>
</comment>
<protein>
    <recommendedName>
        <fullName evidence="5">ABC transporter domain-containing protein</fullName>
    </recommendedName>
</protein>
<evidence type="ECO:0000256" key="3">
    <source>
        <dbReference type="ARBA" id="ARBA00022741"/>
    </source>
</evidence>
<keyword evidence="7" id="KW-1185">Reference proteome</keyword>
<dbReference type="Pfam" id="PF00005">
    <property type="entry name" value="ABC_tran"/>
    <property type="match status" value="1"/>
</dbReference>
<dbReference type="InterPro" id="IPR015856">
    <property type="entry name" value="ABC_transpr_CbiO/EcfA_su"/>
</dbReference>
<dbReference type="PROSITE" id="PS00211">
    <property type="entry name" value="ABC_TRANSPORTER_1"/>
    <property type="match status" value="1"/>
</dbReference>
<proteinExistence type="inferred from homology"/>
<dbReference type="CDD" id="cd03225">
    <property type="entry name" value="ABC_cobalt_CbiO_domain1"/>
    <property type="match status" value="1"/>
</dbReference>
<dbReference type="InterPro" id="IPR003593">
    <property type="entry name" value="AAA+_ATPase"/>
</dbReference>
<keyword evidence="3" id="KW-0547">Nucleotide-binding</keyword>
<dbReference type="PANTHER" id="PTHR43553:SF24">
    <property type="entry name" value="ENERGY-COUPLING FACTOR TRANSPORTER ATP-BINDING PROTEIN ECFA1"/>
    <property type="match status" value="1"/>
</dbReference>
<dbReference type="PROSITE" id="PS50893">
    <property type="entry name" value="ABC_TRANSPORTER_2"/>
    <property type="match status" value="1"/>
</dbReference>
<evidence type="ECO:0000256" key="2">
    <source>
        <dbReference type="ARBA" id="ARBA00022448"/>
    </source>
</evidence>
<evidence type="ECO:0000256" key="1">
    <source>
        <dbReference type="ARBA" id="ARBA00005417"/>
    </source>
</evidence>
<dbReference type="Proteomes" id="UP000217033">
    <property type="component" value="Unassembled WGS sequence"/>
</dbReference>
<evidence type="ECO:0000313" key="6">
    <source>
        <dbReference type="EMBL" id="PAF54888.1"/>
    </source>
</evidence>
<gene>
    <name evidence="6" type="ORF">CJF60_04085</name>
</gene>
<dbReference type="InterPro" id="IPR050095">
    <property type="entry name" value="ECF_ABC_transporter_ATP-bd"/>
</dbReference>
<name>A0ABX4H4R7_9BACT</name>
<accession>A0ABX4H4R7</accession>
<dbReference type="InterPro" id="IPR027417">
    <property type="entry name" value="P-loop_NTPase"/>
</dbReference>
<reference evidence="6" key="1">
    <citation type="submission" date="2017-08" db="EMBL/GenBank/DDBJ databases">
        <authorList>
            <person name="Alvarez-Ponce D."/>
            <person name="Weitzman C.L."/>
            <person name="Tillett R.L."/>
            <person name="Sandmeier F.C."/>
            <person name="Tracy C.R."/>
        </authorList>
    </citation>
    <scope>NUCLEOTIDE SEQUENCE [LARGE SCALE GENOMIC DNA]</scope>
    <source>
        <strain evidence="6">PS6</strain>
    </source>
</reference>
<dbReference type="Gene3D" id="3.40.50.300">
    <property type="entry name" value="P-loop containing nucleotide triphosphate hydrolases"/>
    <property type="match status" value="1"/>
</dbReference>
<dbReference type="PANTHER" id="PTHR43553">
    <property type="entry name" value="HEAVY METAL TRANSPORTER"/>
    <property type="match status" value="1"/>
</dbReference>
<evidence type="ECO:0000259" key="5">
    <source>
        <dbReference type="PROSITE" id="PS50893"/>
    </source>
</evidence>
<dbReference type="InterPro" id="IPR017871">
    <property type="entry name" value="ABC_transporter-like_CS"/>
</dbReference>
<evidence type="ECO:0000256" key="4">
    <source>
        <dbReference type="ARBA" id="ARBA00022840"/>
    </source>
</evidence>
<organism evidence="6 7">
    <name type="scientific">Mycoplasmopsis agassizii</name>
    <dbReference type="NCBI Taxonomy" id="33922"/>
    <lineage>
        <taxon>Bacteria</taxon>
        <taxon>Bacillati</taxon>
        <taxon>Mycoplasmatota</taxon>
        <taxon>Mycoplasmoidales</taxon>
        <taxon>Metamycoplasmataceae</taxon>
        <taxon>Mycoplasmopsis</taxon>
    </lineage>
</organism>
<sequence>MILNNNVSNFEKINKDIAIKVSNLNFKYGHSDDLVLNDINFEIKAGEFVVFVGNNGSGKSTVAKLLAGVLKQQDGIIEIFGNKVNKDNKRIFQKIVGIIFDNPDYQLIGATVKDDIIFGLENYNIDPNLMDDISAKALKKVDLEDYANFETSKLSGGQKQKATLATILANDPEIIIFDEAMSMLDEVSRKQIQIFVEQLRNEKHRTIITISHDMEDLRKADKIFVFNNSRLVKIATYDELIENPEILLSNNLKLPFSCQLSFELQKLGVKLKTCDHNDQSLSEELCAIIK</sequence>
<comment type="caution">
    <text evidence="6">The sequence shown here is derived from an EMBL/GenBank/DDBJ whole genome shotgun (WGS) entry which is preliminary data.</text>
</comment>